<dbReference type="Pfam" id="PF13328">
    <property type="entry name" value="HD_4"/>
    <property type="match status" value="1"/>
</dbReference>
<evidence type="ECO:0000313" key="3">
    <source>
        <dbReference type="Proteomes" id="UP001500459"/>
    </source>
</evidence>
<evidence type="ECO:0000313" key="2">
    <source>
        <dbReference type="EMBL" id="GAA3513593.1"/>
    </source>
</evidence>
<reference evidence="3" key="1">
    <citation type="journal article" date="2019" name="Int. J. Syst. Evol. Microbiol.">
        <title>The Global Catalogue of Microorganisms (GCM) 10K type strain sequencing project: providing services to taxonomists for standard genome sequencing and annotation.</title>
        <authorList>
            <consortium name="The Broad Institute Genomics Platform"/>
            <consortium name="The Broad Institute Genome Sequencing Center for Infectious Disease"/>
            <person name="Wu L."/>
            <person name="Ma J."/>
        </authorList>
    </citation>
    <scope>NUCLEOTIDE SEQUENCE [LARGE SCALE GENOMIC DNA]</scope>
    <source>
        <strain evidence="3">JCM 17106</strain>
    </source>
</reference>
<dbReference type="SUPFAM" id="SSF109604">
    <property type="entry name" value="HD-domain/PDEase-like"/>
    <property type="match status" value="1"/>
</dbReference>
<gene>
    <name evidence="2" type="ORF">GCM10022393_29240</name>
</gene>
<organism evidence="2 3">
    <name type="scientific">Aquimarina addita</name>
    <dbReference type="NCBI Taxonomy" id="870485"/>
    <lineage>
        <taxon>Bacteria</taxon>
        <taxon>Pseudomonadati</taxon>
        <taxon>Bacteroidota</taxon>
        <taxon>Flavobacteriia</taxon>
        <taxon>Flavobacteriales</taxon>
        <taxon>Flavobacteriaceae</taxon>
        <taxon>Aquimarina</taxon>
    </lineage>
</organism>
<comment type="caution">
    <text evidence="2">The sequence shown here is derived from an EMBL/GenBank/DDBJ whole genome shotgun (WGS) entry which is preliminary data.</text>
</comment>
<dbReference type="RefSeq" id="WP_344928681.1">
    <property type="nucleotide sequence ID" value="NZ_BAABCW010000012.1"/>
</dbReference>
<protein>
    <submittedName>
        <fullName evidence="2">HD domain-containing protein</fullName>
    </submittedName>
</protein>
<keyword evidence="1" id="KW-0175">Coiled coil</keyword>
<evidence type="ECO:0000256" key="1">
    <source>
        <dbReference type="SAM" id="Coils"/>
    </source>
</evidence>
<proteinExistence type="predicted"/>
<dbReference type="InterPro" id="IPR052194">
    <property type="entry name" value="MESH1"/>
</dbReference>
<accession>A0ABP6UMT9</accession>
<keyword evidence="3" id="KW-1185">Reference proteome</keyword>
<dbReference type="Gene3D" id="1.10.3210.10">
    <property type="entry name" value="Hypothetical protein af1432"/>
    <property type="match status" value="1"/>
</dbReference>
<dbReference type="PANTHER" id="PTHR46246">
    <property type="entry name" value="GUANOSINE-3',5'-BIS(DIPHOSPHATE) 3'-PYROPHOSPHOHYDROLASE MESH1"/>
    <property type="match status" value="1"/>
</dbReference>
<sequence length="180" mass="20811">MTQELYQKAMKFAGEKHSDQQVPGTTANYLLHIANVSMEVLMAYNFDHSFDIDFAIQTAILHDTLEDTTANYEELKNEFGEPIAKALQALTKDENLSSKEERMTDSLHRINQLQKEVGLVKIADRITNLQTPPPHWTIEKISNYIEEAKLIAKSIKNKNEYLHTRLYQKVEAYQKNLKNQ</sequence>
<feature type="coiled-coil region" evidence="1">
    <location>
        <begin position="58"/>
        <end position="116"/>
    </location>
</feature>
<dbReference type="EMBL" id="BAABCW010000012">
    <property type="protein sequence ID" value="GAA3513593.1"/>
    <property type="molecule type" value="Genomic_DNA"/>
</dbReference>
<dbReference type="Proteomes" id="UP001500459">
    <property type="component" value="Unassembled WGS sequence"/>
</dbReference>
<dbReference type="PANTHER" id="PTHR46246:SF1">
    <property type="entry name" value="GUANOSINE-3',5'-BIS(DIPHOSPHATE) 3'-PYROPHOSPHOHYDROLASE MESH1"/>
    <property type="match status" value="1"/>
</dbReference>
<name>A0ABP6UMT9_9FLAO</name>